<feature type="binding site" evidence="12 13">
    <location>
        <position position="119"/>
    </location>
    <ligand>
        <name>ATP</name>
        <dbReference type="ChEBI" id="CHEBI:30616"/>
    </ligand>
</feature>
<keyword evidence="9 12" id="KW-0067">ATP-binding</keyword>
<evidence type="ECO:0000256" key="7">
    <source>
        <dbReference type="ARBA" id="ARBA00022741"/>
    </source>
</evidence>
<gene>
    <name evidence="12 16" type="primary">ndk</name>
    <name evidence="16" type="ORF">QDX21_01575</name>
</gene>
<keyword evidence="10 12" id="KW-0460">Magnesium</keyword>
<evidence type="ECO:0000256" key="4">
    <source>
        <dbReference type="ARBA" id="ARBA00017632"/>
    </source>
</evidence>
<dbReference type="NCBIfam" id="NF001908">
    <property type="entry name" value="PRK00668.1"/>
    <property type="match status" value="1"/>
</dbReference>
<dbReference type="RefSeq" id="WP_279675007.1">
    <property type="nucleotide sequence ID" value="NZ_CP122566.1"/>
</dbReference>
<dbReference type="SMART" id="SM00562">
    <property type="entry name" value="NDK"/>
    <property type="match status" value="1"/>
</dbReference>
<evidence type="ECO:0000256" key="14">
    <source>
        <dbReference type="RuleBase" id="RU004011"/>
    </source>
</evidence>
<dbReference type="GO" id="GO:0006183">
    <property type="term" value="P:GTP biosynthetic process"/>
    <property type="evidence" value="ECO:0007669"/>
    <property type="project" value="UniProtKB-UniRule"/>
</dbReference>
<dbReference type="EC" id="2.7.4.6" evidence="3 12"/>
<evidence type="ECO:0000256" key="1">
    <source>
        <dbReference type="ARBA" id="ARBA00001946"/>
    </source>
</evidence>
<proteinExistence type="inferred from homology"/>
<dbReference type="InterPro" id="IPR034907">
    <property type="entry name" value="NDK-like_dom"/>
</dbReference>
<dbReference type="GO" id="GO:0006241">
    <property type="term" value="P:CTP biosynthetic process"/>
    <property type="evidence" value="ECO:0007669"/>
    <property type="project" value="UniProtKB-UniRule"/>
</dbReference>
<evidence type="ECO:0000256" key="3">
    <source>
        <dbReference type="ARBA" id="ARBA00012966"/>
    </source>
</evidence>
<dbReference type="PANTHER" id="PTHR11349">
    <property type="entry name" value="NUCLEOSIDE DIPHOSPHATE KINASE"/>
    <property type="match status" value="1"/>
</dbReference>
<comment type="cofactor">
    <cofactor evidence="1 12">
        <name>Mg(2+)</name>
        <dbReference type="ChEBI" id="CHEBI:18420"/>
    </cofactor>
</comment>
<dbReference type="AlphaFoldDB" id="A0AAJ6AHI5"/>
<keyword evidence="12" id="KW-0963">Cytoplasm</keyword>
<keyword evidence="7 12" id="KW-0547">Nucleotide-binding</keyword>
<evidence type="ECO:0000256" key="5">
    <source>
        <dbReference type="ARBA" id="ARBA00022679"/>
    </source>
</evidence>
<feature type="binding site" evidence="12 13">
    <location>
        <position position="94"/>
    </location>
    <ligand>
        <name>ATP</name>
        <dbReference type="ChEBI" id="CHEBI:30616"/>
    </ligand>
</feature>
<comment type="catalytic activity">
    <reaction evidence="12">
        <text>a 2'-deoxyribonucleoside 5'-diphosphate + ATP = a 2'-deoxyribonucleoside 5'-triphosphate + ADP</text>
        <dbReference type="Rhea" id="RHEA:44640"/>
        <dbReference type="ChEBI" id="CHEBI:30616"/>
        <dbReference type="ChEBI" id="CHEBI:61560"/>
        <dbReference type="ChEBI" id="CHEBI:73316"/>
        <dbReference type="ChEBI" id="CHEBI:456216"/>
        <dbReference type="EC" id="2.7.4.6"/>
    </reaction>
</comment>
<dbReference type="InterPro" id="IPR001564">
    <property type="entry name" value="Nucleoside_diP_kinase"/>
</dbReference>
<dbReference type="GO" id="GO:0005737">
    <property type="term" value="C:cytoplasm"/>
    <property type="evidence" value="ECO:0007669"/>
    <property type="project" value="UniProtKB-SubCell"/>
</dbReference>
<dbReference type="Pfam" id="PF00334">
    <property type="entry name" value="NDK"/>
    <property type="match status" value="1"/>
</dbReference>
<comment type="catalytic activity">
    <reaction evidence="12">
        <text>a ribonucleoside 5'-diphosphate + ATP = a ribonucleoside 5'-triphosphate + ADP</text>
        <dbReference type="Rhea" id="RHEA:18113"/>
        <dbReference type="ChEBI" id="CHEBI:30616"/>
        <dbReference type="ChEBI" id="CHEBI:57930"/>
        <dbReference type="ChEBI" id="CHEBI:61557"/>
        <dbReference type="ChEBI" id="CHEBI:456216"/>
        <dbReference type="EC" id="2.7.4.6"/>
    </reaction>
</comment>
<keyword evidence="8 12" id="KW-0418">Kinase</keyword>
<keyword evidence="11 12" id="KW-0546">Nucleotide metabolism</keyword>
<evidence type="ECO:0000256" key="9">
    <source>
        <dbReference type="ARBA" id="ARBA00022840"/>
    </source>
</evidence>
<dbReference type="GO" id="GO:0005524">
    <property type="term" value="F:ATP binding"/>
    <property type="evidence" value="ECO:0007669"/>
    <property type="project" value="UniProtKB-UniRule"/>
</dbReference>
<dbReference type="EMBL" id="CP122566">
    <property type="protein sequence ID" value="WGH93528.1"/>
    <property type="molecule type" value="Genomic_DNA"/>
</dbReference>
<feature type="binding site" evidence="12 13">
    <location>
        <position position="60"/>
    </location>
    <ligand>
        <name>ATP</name>
        <dbReference type="ChEBI" id="CHEBI:30616"/>
    </ligand>
</feature>
<evidence type="ECO:0000256" key="13">
    <source>
        <dbReference type="PROSITE-ProRule" id="PRU00706"/>
    </source>
</evidence>
<dbReference type="PRINTS" id="PR01243">
    <property type="entry name" value="NUCDPKINASE"/>
</dbReference>
<dbReference type="Proteomes" id="UP001224674">
    <property type="component" value="Chromosome"/>
</dbReference>
<evidence type="ECO:0000313" key="17">
    <source>
        <dbReference type="Proteomes" id="UP001224674"/>
    </source>
</evidence>
<dbReference type="GO" id="GO:0006228">
    <property type="term" value="P:UTP biosynthetic process"/>
    <property type="evidence" value="ECO:0007669"/>
    <property type="project" value="UniProtKB-UniRule"/>
</dbReference>
<keyword evidence="5 12" id="KW-0808">Transferase</keyword>
<comment type="subunit">
    <text evidence="12">Homotetramer.</text>
</comment>
<comment type="function">
    <text evidence="12">Major role in the synthesis of nucleoside triphosphates other than ATP. The ATP gamma phosphate is transferred to the NDP beta phosphate via a ping-pong mechanism, using a phosphorylated active-site intermediate.</text>
</comment>
<feature type="binding site" evidence="12 13">
    <location>
        <position position="88"/>
    </location>
    <ligand>
        <name>ATP</name>
        <dbReference type="ChEBI" id="CHEBI:30616"/>
    </ligand>
</feature>
<accession>A0AAJ6AHI5</accession>
<feature type="domain" description="Nucleoside diphosphate kinase-like" evidence="15">
    <location>
        <begin position="4"/>
        <end position="144"/>
    </location>
</feature>
<dbReference type="PROSITE" id="PS51374">
    <property type="entry name" value="NDPK_LIKE"/>
    <property type="match status" value="1"/>
</dbReference>
<feature type="binding site" evidence="12 13">
    <location>
        <position position="12"/>
    </location>
    <ligand>
        <name>ATP</name>
        <dbReference type="ChEBI" id="CHEBI:30616"/>
    </ligand>
</feature>
<evidence type="ECO:0000256" key="2">
    <source>
        <dbReference type="ARBA" id="ARBA00008142"/>
    </source>
</evidence>
<dbReference type="GO" id="GO:0004550">
    <property type="term" value="F:nucleoside diphosphate kinase activity"/>
    <property type="evidence" value="ECO:0007669"/>
    <property type="project" value="UniProtKB-UniRule"/>
</dbReference>
<comment type="similarity">
    <text evidence="2 12 13 14">Belongs to the NDK family.</text>
</comment>
<dbReference type="CDD" id="cd04413">
    <property type="entry name" value="NDPk_I"/>
    <property type="match status" value="1"/>
</dbReference>
<protein>
    <recommendedName>
        <fullName evidence="4 12">Nucleoside diphosphate kinase</fullName>
        <shortName evidence="12">NDK</shortName>
        <shortName evidence="12">NDP kinase</shortName>
        <ecNumber evidence="3 12">2.7.4.6</ecNumber>
    </recommendedName>
    <alternativeName>
        <fullName evidence="12">Nucleoside-2-P kinase</fullName>
    </alternativeName>
</protein>
<evidence type="ECO:0000313" key="16">
    <source>
        <dbReference type="EMBL" id="WGH93528.1"/>
    </source>
</evidence>
<feature type="binding site" evidence="12 13">
    <location>
        <position position="105"/>
    </location>
    <ligand>
        <name>ATP</name>
        <dbReference type="ChEBI" id="CHEBI:30616"/>
    </ligand>
</feature>
<evidence type="ECO:0000256" key="11">
    <source>
        <dbReference type="ARBA" id="ARBA00023080"/>
    </source>
</evidence>
<dbReference type="InterPro" id="IPR036850">
    <property type="entry name" value="NDK-like_dom_sf"/>
</dbReference>
<reference evidence="16 17" key="1">
    <citation type="submission" date="2023-03" db="EMBL/GenBank/DDBJ databases">
        <title>Complete genome sequences of several Auritidibacter ignavus strains isolated from ear infections.</title>
        <authorList>
            <person name="Baehr T."/>
            <person name="Baumhoegger A.M."/>
        </authorList>
    </citation>
    <scope>NUCLEOTIDE SEQUENCE [LARGE SCALE GENOMIC DNA]</scope>
    <source>
        <strain evidence="16 17">BABAE-6</strain>
    </source>
</reference>
<dbReference type="FunFam" id="3.30.70.141:FF:000003">
    <property type="entry name" value="Nucleoside diphosphate kinase"/>
    <property type="match status" value="1"/>
</dbReference>
<evidence type="ECO:0000256" key="10">
    <source>
        <dbReference type="ARBA" id="ARBA00022842"/>
    </source>
</evidence>
<organism evidence="16 17">
    <name type="scientific">Auritidibacter ignavus</name>
    <dbReference type="NCBI Taxonomy" id="678932"/>
    <lineage>
        <taxon>Bacteria</taxon>
        <taxon>Bacillati</taxon>
        <taxon>Actinomycetota</taxon>
        <taxon>Actinomycetes</taxon>
        <taxon>Micrococcales</taxon>
        <taxon>Micrococcaceae</taxon>
        <taxon>Auritidibacter</taxon>
    </lineage>
</organism>
<evidence type="ECO:0000256" key="6">
    <source>
        <dbReference type="ARBA" id="ARBA00022723"/>
    </source>
</evidence>
<comment type="subcellular location">
    <subcellularLocation>
        <location evidence="12">Cytoplasm</location>
    </subcellularLocation>
</comment>
<sequence length="144" mass="15949">MATPERSLVLIKPDGVKRGLVGEILTRIERKGYRIVELEMMTANPEMLADHYEEHQGKEFFPALVEFMSSGPLVAAIVEGDRVIEGIRALTGKTDPTVALPGTIRGDFGRGWGPGVQQNLIHASDSTLSAEREMEIWFGWNRAD</sequence>
<dbReference type="HAMAP" id="MF_00451">
    <property type="entry name" value="NDP_kinase"/>
    <property type="match status" value="1"/>
</dbReference>
<dbReference type="Gene3D" id="3.30.70.141">
    <property type="entry name" value="Nucleoside diphosphate kinase-like domain"/>
    <property type="match status" value="1"/>
</dbReference>
<feature type="active site" description="Pros-phosphohistidine intermediate" evidence="12 13">
    <location>
        <position position="122"/>
    </location>
</feature>
<keyword evidence="17" id="KW-1185">Reference proteome</keyword>
<dbReference type="SUPFAM" id="SSF54919">
    <property type="entry name" value="Nucleoside diphosphate kinase, NDK"/>
    <property type="match status" value="1"/>
</dbReference>
<dbReference type="GO" id="GO:0046872">
    <property type="term" value="F:metal ion binding"/>
    <property type="evidence" value="ECO:0007669"/>
    <property type="project" value="UniProtKB-KW"/>
</dbReference>
<keyword evidence="6 12" id="KW-0479">Metal-binding</keyword>
<evidence type="ECO:0000256" key="12">
    <source>
        <dbReference type="HAMAP-Rule" id="MF_00451"/>
    </source>
</evidence>
<name>A0AAJ6AHI5_9MICC</name>
<evidence type="ECO:0000256" key="8">
    <source>
        <dbReference type="ARBA" id="ARBA00022777"/>
    </source>
</evidence>
<evidence type="ECO:0000259" key="15">
    <source>
        <dbReference type="SMART" id="SM00562"/>
    </source>
</evidence>
<keyword evidence="12" id="KW-0597">Phosphoprotein</keyword>